<dbReference type="SUPFAM" id="SSF53098">
    <property type="entry name" value="Ribonuclease H-like"/>
    <property type="match status" value="1"/>
</dbReference>
<dbReference type="EMBL" id="AAFI02000173">
    <property type="protein sequence ID" value="EAL61965.1"/>
    <property type="molecule type" value="Genomic_DNA"/>
</dbReference>
<dbReference type="AlphaFoldDB" id="Q54FC6"/>
<name>Q54FC6_DICDI</name>
<keyword evidence="3" id="KW-1185">Reference proteome</keyword>
<dbReference type="InParanoid" id="Q54FC6"/>
<dbReference type="Pfam" id="PF17921">
    <property type="entry name" value="Integrase_H2C2"/>
    <property type="match status" value="1"/>
</dbReference>
<evidence type="ECO:0000313" key="2">
    <source>
        <dbReference type="EMBL" id="EAL61965.1"/>
    </source>
</evidence>
<dbReference type="GO" id="GO:0015074">
    <property type="term" value="P:DNA integration"/>
    <property type="evidence" value="ECO:0007669"/>
    <property type="project" value="InterPro"/>
</dbReference>
<dbReference type="PANTHER" id="PTHR37984:SF5">
    <property type="entry name" value="PROTEIN NYNRIN-LIKE"/>
    <property type="match status" value="1"/>
</dbReference>
<dbReference type="Proteomes" id="UP000002195">
    <property type="component" value="Unassembled WGS sequence"/>
</dbReference>
<dbReference type="InterPro" id="IPR001584">
    <property type="entry name" value="Integrase_cat-core"/>
</dbReference>
<dbReference type="dictyBase" id="DDB_G0290955"/>
<dbReference type="InterPro" id="IPR012337">
    <property type="entry name" value="RNaseH-like_sf"/>
</dbReference>
<accession>Q54FC6</accession>
<evidence type="ECO:0000313" key="3">
    <source>
        <dbReference type="Proteomes" id="UP000002195"/>
    </source>
</evidence>
<dbReference type="RefSeq" id="XP_635468.1">
    <property type="nucleotide sequence ID" value="XM_630376.1"/>
</dbReference>
<dbReference type="KEGG" id="ddi:DDB_G0290955"/>
<proteinExistence type="predicted"/>
<sequence length="296" mass="34460">MIEYFIPIFLNGHEELLKSEKKVFTTNDGQTISSSVLRKVINDVEFSNHWDEMHKGHIGRDATYQKFKSMYFCTGMWVMVDNAVKQCDICQRNKIKGINKEYVAIEDTEEYSRMVFDLTSLKGEHRNNDIIIESTDRFSSNWETIKNDNVKEANDSHIVYILICVDSFTKFATGRCLTYKKAVPIYNFLAITYKDKLIKKWHCDNGKEFKNKVFDQFREFAFLSSKAAHGALRTPTTQGMVERVNQEIKKLIRNFQKEDSYLELGLGSICNRKHRAIGMSPYQAIGIKPLFQTCYI</sequence>
<dbReference type="FunCoup" id="Q54FC6">
    <property type="interactions" value="6"/>
</dbReference>
<dbReference type="HOGENOM" id="CLU_082032_0_0_1"/>
<dbReference type="PANTHER" id="PTHR37984">
    <property type="entry name" value="PROTEIN CBG26694"/>
    <property type="match status" value="1"/>
</dbReference>
<dbReference type="Gene3D" id="1.10.340.70">
    <property type="match status" value="1"/>
</dbReference>
<reference evidence="2 3" key="1">
    <citation type="journal article" date="2005" name="Nature">
        <title>The genome of the social amoeba Dictyostelium discoideum.</title>
        <authorList>
            <consortium name="The Dictyostelium discoideum Sequencing Consortium"/>
            <person name="Eichinger L."/>
            <person name="Pachebat J.A."/>
            <person name="Glockner G."/>
            <person name="Rajandream M.A."/>
            <person name="Sucgang R."/>
            <person name="Berriman M."/>
            <person name="Song J."/>
            <person name="Olsen R."/>
            <person name="Szafranski K."/>
            <person name="Xu Q."/>
            <person name="Tunggal B."/>
            <person name="Kummerfeld S."/>
            <person name="Madera M."/>
            <person name="Konfortov B.A."/>
            <person name="Rivero F."/>
            <person name="Bankier A.T."/>
            <person name="Lehmann R."/>
            <person name="Hamlin N."/>
            <person name="Davies R."/>
            <person name="Gaudet P."/>
            <person name="Fey P."/>
            <person name="Pilcher K."/>
            <person name="Chen G."/>
            <person name="Saunders D."/>
            <person name="Sodergren E."/>
            <person name="Davis P."/>
            <person name="Kerhornou A."/>
            <person name="Nie X."/>
            <person name="Hall N."/>
            <person name="Anjard C."/>
            <person name="Hemphill L."/>
            <person name="Bason N."/>
            <person name="Farbrother P."/>
            <person name="Desany B."/>
            <person name="Just E."/>
            <person name="Morio T."/>
            <person name="Rost R."/>
            <person name="Churcher C."/>
            <person name="Cooper J."/>
            <person name="Haydock S."/>
            <person name="van Driessche N."/>
            <person name="Cronin A."/>
            <person name="Goodhead I."/>
            <person name="Muzny D."/>
            <person name="Mourier T."/>
            <person name="Pain A."/>
            <person name="Lu M."/>
            <person name="Harper D."/>
            <person name="Lindsay R."/>
            <person name="Hauser H."/>
            <person name="James K."/>
            <person name="Quiles M."/>
            <person name="Madan Babu M."/>
            <person name="Saito T."/>
            <person name="Buchrieser C."/>
            <person name="Wardroper A."/>
            <person name="Felder M."/>
            <person name="Thangavelu M."/>
            <person name="Johnson D."/>
            <person name="Knights A."/>
            <person name="Loulseged H."/>
            <person name="Mungall K."/>
            <person name="Oliver K."/>
            <person name="Price C."/>
            <person name="Quail M.A."/>
            <person name="Urushihara H."/>
            <person name="Hernandez J."/>
            <person name="Rabbinowitsch E."/>
            <person name="Steffen D."/>
            <person name="Sanders M."/>
            <person name="Ma J."/>
            <person name="Kohara Y."/>
            <person name="Sharp S."/>
            <person name="Simmonds M."/>
            <person name="Spiegler S."/>
            <person name="Tivey A."/>
            <person name="Sugano S."/>
            <person name="White B."/>
            <person name="Walker D."/>
            <person name="Woodward J."/>
            <person name="Winckler T."/>
            <person name="Tanaka Y."/>
            <person name="Shaulsky G."/>
            <person name="Schleicher M."/>
            <person name="Weinstock G."/>
            <person name="Rosenthal A."/>
            <person name="Cox E.C."/>
            <person name="Chisholm R.L."/>
            <person name="Gibbs R."/>
            <person name="Loomis W.F."/>
            <person name="Platzer M."/>
            <person name="Kay R.R."/>
            <person name="Williams J."/>
            <person name="Dear P.H."/>
            <person name="Noegel A.A."/>
            <person name="Barrell B."/>
            <person name="Kuspa A."/>
        </authorList>
    </citation>
    <scope>NUCLEOTIDE SEQUENCE [LARGE SCALE GENOMIC DNA]</scope>
    <source>
        <strain evidence="2 3">AX4</strain>
    </source>
</reference>
<dbReference type="GO" id="GO:0003676">
    <property type="term" value="F:nucleic acid binding"/>
    <property type="evidence" value="ECO:0007669"/>
    <property type="project" value="InterPro"/>
</dbReference>
<feature type="non-terminal residue" evidence="2">
    <location>
        <position position="296"/>
    </location>
</feature>
<dbReference type="VEuPathDB" id="AmoebaDB:DDB_G0290955"/>
<dbReference type="PROSITE" id="PS50994">
    <property type="entry name" value="INTEGRASE"/>
    <property type="match status" value="1"/>
</dbReference>
<protein>
    <recommendedName>
        <fullName evidence="1">Integrase catalytic domain-containing protein</fullName>
    </recommendedName>
</protein>
<comment type="caution">
    <text evidence="2">The sequence shown here is derived from an EMBL/GenBank/DDBJ whole genome shotgun (WGS) entry which is preliminary data.</text>
</comment>
<dbReference type="InterPro" id="IPR050951">
    <property type="entry name" value="Retrovirus_Pol_polyprotein"/>
</dbReference>
<evidence type="ECO:0000259" key="1">
    <source>
        <dbReference type="PROSITE" id="PS50994"/>
    </source>
</evidence>
<dbReference type="InterPro" id="IPR036397">
    <property type="entry name" value="RNaseH_sf"/>
</dbReference>
<dbReference type="InterPro" id="IPR041588">
    <property type="entry name" value="Integrase_H2C2"/>
</dbReference>
<dbReference type="PaxDb" id="44689-DDB0219625"/>
<dbReference type="GeneID" id="8627912"/>
<dbReference type="PhylomeDB" id="Q54FC6"/>
<gene>
    <name evidence="2" type="ORF">DDB_G0290955</name>
</gene>
<dbReference type="STRING" id="44689.Q54FC6"/>
<dbReference type="Gene3D" id="3.30.420.10">
    <property type="entry name" value="Ribonuclease H-like superfamily/Ribonuclease H"/>
    <property type="match status" value="1"/>
</dbReference>
<feature type="domain" description="Integrase catalytic" evidence="1">
    <location>
        <begin position="118"/>
        <end position="289"/>
    </location>
</feature>
<organism evidence="2 3">
    <name type="scientific">Dictyostelium discoideum</name>
    <name type="common">Social amoeba</name>
    <dbReference type="NCBI Taxonomy" id="44689"/>
    <lineage>
        <taxon>Eukaryota</taxon>
        <taxon>Amoebozoa</taxon>
        <taxon>Evosea</taxon>
        <taxon>Eumycetozoa</taxon>
        <taxon>Dictyostelia</taxon>
        <taxon>Dictyosteliales</taxon>
        <taxon>Dictyosteliaceae</taxon>
        <taxon>Dictyostelium</taxon>
    </lineage>
</organism>